<dbReference type="SUPFAM" id="SSF82171">
    <property type="entry name" value="DPP6 N-terminal domain-like"/>
    <property type="match status" value="1"/>
</dbReference>
<dbReference type="RefSeq" id="WP_114437516.1">
    <property type="nucleotide sequence ID" value="NZ_QPIZ01000019.1"/>
</dbReference>
<organism evidence="1 2">
    <name type="scientific">Marinilabilia salmonicolor</name>
    <dbReference type="NCBI Taxonomy" id="989"/>
    <lineage>
        <taxon>Bacteria</taxon>
        <taxon>Pseudomonadati</taxon>
        <taxon>Bacteroidota</taxon>
        <taxon>Bacteroidia</taxon>
        <taxon>Marinilabiliales</taxon>
        <taxon>Marinilabiliaceae</taxon>
        <taxon>Marinilabilia</taxon>
    </lineage>
</organism>
<protein>
    <recommendedName>
        <fullName evidence="3">Tol biopolymer transport system component</fullName>
    </recommendedName>
</protein>
<reference evidence="1 2" key="1">
    <citation type="submission" date="2018-07" db="EMBL/GenBank/DDBJ databases">
        <title>Freshwater and sediment microbial communities from various areas in North America, analyzing microbe dynamics in response to fracking.</title>
        <authorList>
            <person name="Lamendella R."/>
        </authorList>
    </citation>
    <scope>NUCLEOTIDE SEQUENCE [LARGE SCALE GENOMIC DNA]</scope>
    <source>
        <strain evidence="1 2">160A</strain>
    </source>
</reference>
<evidence type="ECO:0000313" key="1">
    <source>
        <dbReference type="EMBL" id="RCW31106.1"/>
    </source>
</evidence>
<proteinExistence type="predicted"/>
<accession>A0A368UQN3</accession>
<sequence length="993" mass="113714">MYQKIVFPLLLFLFLFQGISAQYYSSGADPASIRWKKIDHDKFKLVFPEEFSKPARELAIFMDSIIPSIEATLNHSPGKIDVLIHSHSTYTNGFVSWAPKRIELYPNPSQSNYSTDWLQQLAIHEYRHIVQIDKLNQGFTKVASWLTGQQAVGAALGAYLPMWFIEGDAVITETTLSQSGRGRLPVFTQPLRARISGFGPDSYDKAYLGSYKDFVPDYYKMGYHLTAEVRNRYGAGIWENVIDNVGKNSWSLIPFRRSLRKTGHNSQNELYKSVYDSIANEWGKYEDTINLTKQTPVASSEGTHTDFQFPVITRKGQLFAEMSGPGIRKQIVALHPQKKPKTLSYNGYRDEDPISANERWVAWSETKAHIRWPNADYSVIRIYDLENEKTQTLTHKSRYFAPALASQSDTLAVVETTKSYEFFITLIDLNTGKTFERIPTPDNAFPIHPSWGDVRGELVMVLLQDNKKSIVSLNTFEKTWKTLRAPALDEPKYPQKSRNNLWFAASTIHSEEIFCLNLKNNTTRQVTQSKFGATSPTVIPSDSSLYYAHYTPMGYEITKTNKFQTLKKNIQPSSLNSPLVKKLTNQEPVEVNINNNFNPEIDDYSKWNLLNLHSWAPAYTNIDDRELYPGLTLMSQNLLGTAVARVAYNAAGSKSREKFNAGFTYRGWFPIIDFDVKWGDFNGTFNDIYIGQDNLFTIEQIGKENHIKVETGIRVPLDLSEGEWSRLIQPRAGLSWQNISNRVYQQNIIEVLPGDQYYETGETNVIEYPELDYWAIDYSLYFHNKQRGTYRDVNTRWGQALSFIYKHTPAGNYNSGEAVAASGKLYLPGIGRHDALTIGGGWQKRSNGDEIATSLPYRTFQRFGDAIALPRGYNNIYNDQLFVLNTTYQMPLWNPDWSLSGIAYIKRFRLNLFLDAARTNYQLSFIESGQTQTYRDTYTTSGIELMTDLHLFRFVLPFSIGYRGGWREANNTFFHEAVFSTSFDSFLVNNRKK</sequence>
<gene>
    <name evidence="1" type="ORF">DFO77_11974</name>
</gene>
<keyword evidence="2" id="KW-1185">Reference proteome</keyword>
<dbReference type="AlphaFoldDB" id="A0A368UQN3"/>
<dbReference type="EMBL" id="QPIZ01000019">
    <property type="protein sequence ID" value="RCW31106.1"/>
    <property type="molecule type" value="Genomic_DNA"/>
</dbReference>
<name>A0A368UQN3_9BACT</name>
<dbReference type="Proteomes" id="UP000252733">
    <property type="component" value="Unassembled WGS sequence"/>
</dbReference>
<evidence type="ECO:0008006" key="3">
    <source>
        <dbReference type="Google" id="ProtNLM"/>
    </source>
</evidence>
<comment type="caution">
    <text evidence="1">The sequence shown here is derived from an EMBL/GenBank/DDBJ whole genome shotgun (WGS) entry which is preliminary data.</text>
</comment>
<evidence type="ECO:0000313" key="2">
    <source>
        <dbReference type="Proteomes" id="UP000252733"/>
    </source>
</evidence>